<gene>
    <name evidence="2" type="ORF">MHY01S_22080</name>
</gene>
<dbReference type="InterPro" id="IPR029060">
    <property type="entry name" value="PIN-like_dom_sf"/>
</dbReference>
<dbReference type="OrthoDB" id="32625at2"/>
<proteinExistence type="predicted"/>
<reference evidence="2 3" key="1">
    <citation type="submission" date="2019-07" db="EMBL/GenBank/DDBJ databases">
        <title>Whole genome shotgun sequence of Meiothermus hypogaeus NBRC 106114.</title>
        <authorList>
            <person name="Hosoyama A."/>
            <person name="Uohara A."/>
            <person name="Ohji S."/>
            <person name="Ichikawa N."/>
        </authorList>
    </citation>
    <scope>NUCLEOTIDE SEQUENCE [LARGE SCALE GENOMIC DNA]</scope>
    <source>
        <strain evidence="2 3">NBRC 106114</strain>
    </source>
</reference>
<dbReference type="Pfam" id="PF01850">
    <property type="entry name" value="PIN"/>
    <property type="match status" value="1"/>
</dbReference>
<dbReference type="Gene3D" id="3.40.50.1010">
    <property type="entry name" value="5'-nuclease"/>
    <property type="match status" value="1"/>
</dbReference>
<feature type="domain" description="PIN" evidence="1">
    <location>
        <begin position="1"/>
        <end position="112"/>
    </location>
</feature>
<dbReference type="SUPFAM" id="SSF88723">
    <property type="entry name" value="PIN domain-like"/>
    <property type="match status" value="1"/>
</dbReference>
<dbReference type="CDD" id="cd09871">
    <property type="entry name" value="PIN_MtVapC28-VapC30-like"/>
    <property type="match status" value="1"/>
</dbReference>
<sequence>MLDSLVLLHPLFRGSGYQEVSRKLNGAYRLLVGAPTLPETAIVPIRWEGDTELLLLKDLLRRRRQEAVPFAKEHYHEAHAAFRRSGTGRPAARNSGDCLSCAVAKVSGLPLACVGDFAQTDLS</sequence>
<evidence type="ECO:0000259" key="1">
    <source>
        <dbReference type="Pfam" id="PF01850"/>
    </source>
</evidence>
<comment type="caution">
    <text evidence="2">The sequence shown here is derived from an EMBL/GenBank/DDBJ whole genome shotgun (WGS) entry which is preliminary data.</text>
</comment>
<evidence type="ECO:0000313" key="3">
    <source>
        <dbReference type="Proteomes" id="UP000321197"/>
    </source>
</evidence>
<accession>A0A511R574</accession>
<organism evidence="2 3">
    <name type="scientific">Meiothermus hypogaeus NBRC 106114</name>
    <dbReference type="NCBI Taxonomy" id="1227553"/>
    <lineage>
        <taxon>Bacteria</taxon>
        <taxon>Thermotogati</taxon>
        <taxon>Deinococcota</taxon>
        <taxon>Deinococci</taxon>
        <taxon>Thermales</taxon>
        <taxon>Thermaceae</taxon>
        <taxon>Meiothermus</taxon>
    </lineage>
</organism>
<name>A0A511R574_9DEIN</name>
<dbReference type="AlphaFoldDB" id="A0A511R574"/>
<evidence type="ECO:0000313" key="2">
    <source>
        <dbReference type="EMBL" id="GEM84042.1"/>
    </source>
</evidence>
<dbReference type="EMBL" id="BJXL01000073">
    <property type="protein sequence ID" value="GEM84042.1"/>
    <property type="molecule type" value="Genomic_DNA"/>
</dbReference>
<dbReference type="RefSeq" id="WP_119339767.1">
    <property type="nucleotide sequence ID" value="NZ_BJXL01000073.1"/>
</dbReference>
<dbReference type="InterPro" id="IPR002716">
    <property type="entry name" value="PIN_dom"/>
</dbReference>
<protein>
    <recommendedName>
        <fullName evidence="1">PIN domain-containing protein</fullName>
    </recommendedName>
</protein>
<dbReference type="Proteomes" id="UP000321197">
    <property type="component" value="Unassembled WGS sequence"/>
</dbReference>